<dbReference type="GO" id="GO:0002250">
    <property type="term" value="P:adaptive immune response"/>
    <property type="evidence" value="ECO:0007669"/>
    <property type="project" value="UniProtKB-KW"/>
</dbReference>
<dbReference type="GO" id="GO:0005576">
    <property type="term" value="C:extracellular region"/>
    <property type="evidence" value="ECO:0007669"/>
    <property type="project" value="UniProtKB-ARBA"/>
</dbReference>
<evidence type="ECO:0000256" key="3">
    <source>
        <dbReference type="ARBA" id="ARBA00043265"/>
    </source>
</evidence>
<organism evidence="5 6">
    <name type="scientific">Chrysemys picta bellii</name>
    <name type="common">Western painted turtle</name>
    <name type="synonym">Emys bellii</name>
    <dbReference type="NCBI Taxonomy" id="8478"/>
    <lineage>
        <taxon>Eukaryota</taxon>
        <taxon>Metazoa</taxon>
        <taxon>Chordata</taxon>
        <taxon>Craniata</taxon>
        <taxon>Vertebrata</taxon>
        <taxon>Euteleostomi</taxon>
        <taxon>Archelosauria</taxon>
        <taxon>Testudinata</taxon>
        <taxon>Testudines</taxon>
        <taxon>Cryptodira</taxon>
        <taxon>Durocryptodira</taxon>
        <taxon>Testudinoidea</taxon>
        <taxon>Emydidae</taxon>
        <taxon>Chrysemys</taxon>
    </lineage>
</organism>
<dbReference type="InterPro" id="IPR007110">
    <property type="entry name" value="Ig-like_dom"/>
</dbReference>
<dbReference type="AlphaFoldDB" id="A0A8C3F611"/>
<dbReference type="GeneTree" id="ENSGT01150000287008"/>
<accession>A0A8C3F611</accession>
<dbReference type="SMART" id="SM00409">
    <property type="entry name" value="IG"/>
    <property type="match status" value="1"/>
</dbReference>
<dbReference type="Pfam" id="PF07686">
    <property type="entry name" value="V-set"/>
    <property type="match status" value="1"/>
</dbReference>
<dbReference type="SUPFAM" id="SSF48726">
    <property type="entry name" value="Immunoglobulin"/>
    <property type="match status" value="1"/>
</dbReference>
<dbReference type="PANTHER" id="PTHR23266">
    <property type="entry name" value="IMMUNOGLOBULIN HEAVY CHAIN"/>
    <property type="match status" value="1"/>
</dbReference>
<dbReference type="Proteomes" id="UP000694380">
    <property type="component" value="Unplaced"/>
</dbReference>
<dbReference type="Ensembl" id="ENSCPBT00000004520.1">
    <property type="protein sequence ID" value="ENSCPBP00000003699.1"/>
    <property type="gene ID" value="ENSCPBG00000003004.1"/>
</dbReference>
<evidence type="ECO:0000313" key="6">
    <source>
        <dbReference type="Proteomes" id="UP000694380"/>
    </source>
</evidence>
<dbReference type="InterPro" id="IPR013783">
    <property type="entry name" value="Ig-like_fold"/>
</dbReference>
<keyword evidence="2" id="KW-1064">Adaptive immunity</keyword>
<feature type="domain" description="Ig-like" evidence="4">
    <location>
        <begin position="9"/>
        <end position="102"/>
    </location>
</feature>
<dbReference type="PROSITE" id="PS50835">
    <property type="entry name" value="IG_LIKE"/>
    <property type="match status" value="1"/>
</dbReference>
<keyword evidence="6" id="KW-1185">Reference proteome</keyword>
<dbReference type="GO" id="GO:0019814">
    <property type="term" value="C:immunoglobulin complex"/>
    <property type="evidence" value="ECO:0007669"/>
    <property type="project" value="UniProtKB-KW"/>
</dbReference>
<keyword evidence="3" id="KW-1280">Immunoglobulin</keyword>
<keyword evidence="1" id="KW-0391">Immunity</keyword>
<protein>
    <recommendedName>
        <fullName evidence="4">Ig-like domain-containing protein</fullName>
    </recommendedName>
</protein>
<evidence type="ECO:0000256" key="1">
    <source>
        <dbReference type="ARBA" id="ARBA00022859"/>
    </source>
</evidence>
<reference evidence="5" key="2">
    <citation type="submission" date="2025-09" db="UniProtKB">
        <authorList>
            <consortium name="Ensembl"/>
        </authorList>
    </citation>
    <scope>IDENTIFICATION</scope>
</reference>
<evidence type="ECO:0000256" key="2">
    <source>
        <dbReference type="ARBA" id="ARBA00023130"/>
    </source>
</evidence>
<dbReference type="InterPro" id="IPR050199">
    <property type="entry name" value="IgHV"/>
</dbReference>
<evidence type="ECO:0000313" key="5">
    <source>
        <dbReference type="Ensembl" id="ENSCPBP00000003699.1"/>
    </source>
</evidence>
<sequence length="126" mass="13514">SGGGIKKPGETLTLTCTVSGFSLTTYEVHWVCQPAGKGLEWMGGTWGNGATAYSDALKSRLTITGDTSKSQLYLQLTGLKPEDTAHYYCARDTVKQNQFTLSCLNLCLSLPRLHPETQSAAPGSVQ</sequence>
<dbReference type="InterPro" id="IPR003599">
    <property type="entry name" value="Ig_sub"/>
</dbReference>
<dbReference type="InterPro" id="IPR036179">
    <property type="entry name" value="Ig-like_dom_sf"/>
</dbReference>
<dbReference type="Gene3D" id="2.60.40.10">
    <property type="entry name" value="Immunoglobulins"/>
    <property type="match status" value="1"/>
</dbReference>
<dbReference type="InterPro" id="IPR013106">
    <property type="entry name" value="Ig_V-set"/>
</dbReference>
<dbReference type="SMART" id="SM00406">
    <property type="entry name" value="IGv"/>
    <property type="match status" value="1"/>
</dbReference>
<dbReference type="OMA" id="IHINMNC"/>
<proteinExistence type="predicted"/>
<reference evidence="5" key="1">
    <citation type="submission" date="2025-08" db="UniProtKB">
        <authorList>
            <consortium name="Ensembl"/>
        </authorList>
    </citation>
    <scope>IDENTIFICATION</scope>
</reference>
<dbReference type="FunFam" id="2.60.40.10:FF:001878">
    <property type="entry name" value="Immunoglobulin heavy variable 1-4"/>
    <property type="match status" value="1"/>
</dbReference>
<evidence type="ECO:0000259" key="4">
    <source>
        <dbReference type="PROSITE" id="PS50835"/>
    </source>
</evidence>
<name>A0A8C3F611_CHRPI</name>